<evidence type="ECO:0000313" key="5">
    <source>
        <dbReference type="Proteomes" id="UP000823786"/>
    </source>
</evidence>
<keyword evidence="5" id="KW-1185">Reference proteome</keyword>
<accession>A0ABS4EFB5</accession>
<evidence type="ECO:0000256" key="2">
    <source>
        <dbReference type="ARBA" id="ARBA00023315"/>
    </source>
</evidence>
<evidence type="ECO:0000313" key="4">
    <source>
        <dbReference type="EMBL" id="MBP1856634.1"/>
    </source>
</evidence>
<sequence>MTEALVLRAAERRDAAELAVLVDIASHGFATWLWYGAVKRGETDTTMEQGRSRMRMDDEPGAWRDATVAEWDGEIAGVSIGYDLDENVRDMVAPHPVIKPLLDLQVQMIGSRFIDSLGVYRHHRGKGIGRALLAHEIDKANGRQVSLITESHNEPALALYAANGFAEKARLPAVPLFEDSKRHEWVLLARNMT</sequence>
<dbReference type="InterPro" id="IPR050832">
    <property type="entry name" value="Bact_Acetyltransf"/>
</dbReference>
<name>A0ABS4EFB5_9HYPH</name>
<dbReference type="SUPFAM" id="SSF55729">
    <property type="entry name" value="Acyl-CoA N-acyltransferases (Nat)"/>
    <property type="match status" value="1"/>
</dbReference>
<dbReference type="Gene3D" id="3.40.630.30">
    <property type="match status" value="1"/>
</dbReference>
<dbReference type="Proteomes" id="UP000823786">
    <property type="component" value="Unassembled WGS sequence"/>
</dbReference>
<protein>
    <submittedName>
        <fullName evidence="4">Ribosomal protein S18 acetylase RimI-like enzyme</fullName>
    </submittedName>
</protein>
<keyword evidence="1" id="KW-0808">Transferase</keyword>
<keyword evidence="2" id="KW-0012">Acyltransferase</keyword>
<reference evidence="4 5" key="1">
    <citation type="submission" date="2021-03" db="EMBL/GenBank/DDBJ databases">
        <title>Genomic Encyclopedia of Type Strains, Phase IV (KMG-IV): sequencing the most valuable type-strain genomes for metagenomic binning, comparative biology and taxonomic classification.</title>
        <authorList>
            <person name="Goeker M."/>
        </authorList>
    </citation>
    <scope>NUCLEOTIDE SEQUENCE [LARGE SCALE GENOMIC DNA]</scope>
    <source>
        <strain evidence="4 5">DSM 26427</strain>
    </source>
</reference>
<gene>
    <name evidence="4" type="ORF">J2Z75_000114</name>
</gene>
<organism evidence="4 5">
    <name type="scientific">Rhizobium herbae</name>
    <dbReference type="NCBI Taxonomy" id="508661"/>
    <lineage>
        <taxon>Bacteria</taxon>
        <taxon>Pseudomonadati</taxon>
        <taxon>Pseudomonadota</taxon>
        <taxon>Alphaproteobacteria</taxon>
        <taxon>Hyphomicrobiales</taxon>
        <taxon>Rhizobiaceae</taxon>
        <taxon>Rhizobium/Agrobacterium group</taxon>
        <taxon>Rhizobium</taxon>
    </lineage>
</organism>
<dbReference type="CDD" id="cd04301">
    <property type="entry name" value="NAT_SF"/>
    <property type="match status" value="1"/>
</dbReference>
<comment type="caution">
    <text evidence="4">The sequence shown here is derived from an EMBL/GenBank/DDBJ whole genome shotgun (WGS) entry which is preliminary data.</text>
</comment>
<dbReference type="RefSeq" id="WP_209846201.1">
    <property type="nucleotide sequence ID" value="NZ_JAGGJV010000001.1"/>
</dbReference>
<evidence type="ECO:0000259" key="3">
    <source>
        <dbReference type="PROSITE" id="PS51186"/>
    </source>
</evidence>
<dbReference type="InterPro" id="IPR016181">
    <property type="entry name" value="Acyl_CoA_acyltransferase"/>
</dbReference>
<dbReference type="PROSITE" id="PS51186">
    <property type="entry name" value="GNAT"/>
    <property type="match status" value="1"/>
</dbReference>
<dbReference type="EMBL" id="JAGGJV010000001">
    <property type="protein sequence ID" value="MBP1856634.1"/>
    <property type="molecule type" value="Genomic_DNA"/>
</dbReference>
<dbReference type="Pfam" id="PF00583">
    <property type="entry name" value="Acetyltransf_1"/>
    <property type="match status" value="1"/>
</dbReference>
<dbReference type="InterPro" id="IPR000182">
    <property type="entry name" value="GNAT_dom"/>
</dbReference>
<dbReference type="PANTHER" id="PTHR43877">
    <property type="entry name" value="AMINOALKYLPHOSPHONATE N-ACETYLTRANSFERASE-RELATED-RELATED"/>
    <property type="match status" value="1"/>
</dbReference>
<feature type="domain" description="N-acetyltransferase" evidence="3">
    <location>
        <begin position="5"/>
        <end position="184"/>
    </location>
</feature>
<proteinExistence type="predicted"/>
<evidence type="ECO:0000256" key="1">
    <source>
        <dbReference type="ARBA" id="ARBA00022679"/>
    </source>
</evidence>